<organism evidence="1 2">
    <name type="scientific">Psychromonas arctica</name>
    <dbReference type="NCBI Taxonomy" id="168275"/>
    <lineage>
        <taxon>Bacteria</taxon>
        <taxon>Pseudomonadati</taxon>
        <taxon>Pseudomonadota</taxon>
        <taxon>Gammaproteobacteria</taxon>
        <taxon>Alteromonadales</taxon>
        <taxon>Psychromonadaceae</taxon>
        <taxon>Psychromonas</taxon>
    </lineage>
</organism>
<dbReference type="EMBL" id="JBAKBA010000016">
    <property type="protein sequence ID" value="MEL0659175.1"/>
    <property type="molecule type" value="Genomic_DNA"/>
</dbReference>
<name>A0ABU9HBD9_9GAMM</name>
<evidence type="ECO:0000313" key="1">
    <source>
        <dbReference type="EMBL" id="MEL0659175.1"/>
    </source>
</evidence>
<gene>
    <name evidence="1" type="ORF">V6255_08480</name>
</gene>
<proteinExistence type="predicted"/>
<dbReference type="RefSeq" id="WP_341627753.1">
    <property type="nucleotide sequence ID" value="NZ_JBAKBA010000016.1"/>
</dbReference>
<accession>A0ABU9HBD9</accession>
<protein>
    <submittedName>
        <fullName evidence="1">Uncharacterized protein</fullName>
    </submittedName>
</protein>
<dbReference type="Proteomes" id="UP001366060">
    <property type="component" value="Unassembled WGS sequence"/>
</dbReference>
<evidence type="ECO:0000313" key="2">
    <source>
        <dbReference type="Proteomes" id="UP001366060"/>
    </source>
</evidence>
<sequence length="58" mass="6838">MKPKAVYYEEMKSRMSKSKRILKTILLVLLRALRVALRGDYVLKSKAVYCKEMKSKDE</sequence>
<keyword evidence="2" id="KW-1185">Reference proteome</keyword>
<comment type="caution">
    <text evidence="1">The sequence shown here is derived from an EMBL/GenBank/DDBJ whole genome shotgun (WGS) entry which is preliminary data.</text>
</comment>
<reference evidence="1 2" key="1">
    <citation type="submission" date="2024-02" db="EMBL/GenBank/DDBJ databases">
        <title>Bacteria isolated from the canopy kelp, Nereocystis luetkeana.</title>
        <authorList>
            <person name="Pfister C.A."/>
            <person name="Younker I.T."/>
            <person name="Light S.H."/>
        </authorList>
    </citation>
    <scope>NUCLEOTIDE SEQUENCE [LARGE SCALE GENOMIC DNA]</scope>
    <source>
        <strain evidence="1 2">TI.2.07</strain>
    </source>
</reference>